<evidence type="ECO:0000313" key="6">
    <source>
        <dbReference type="Proteomes" id="UP000731465"/>
    </source>
</evidence>
<dbReference type="Gene3D" id="3.30.70.920">
    <property type="match status" value="1"/>
</dbReference>
<reference evidence="5 6" key="1">
    <citation type="submission" date="2021-03" db="EMBL/GenBank/DDBJ databases">
        <title>Succinivibrio sp. nov. isolated from feces of cow.</title>
        <authorList>
            <person name="Choi J.-Y."/>
        </authorList>
    </citation>
    <scope>NUCLEOTIDE SEQUENCE [LARGE SCALE GENOMIC DNA]</scope>
    <source>
        <strain evidence="5 6">AGMB01872</strain>
    </source>
</reference>
<dbReference type="InterPro" id="IPR019888">
    <property type="entry name" value="Tscrpt_reg_AsnC-like"/>
</dbReference>
<evidence type="ECO:0000256" key="2">
    <source>
        <dbReference type="ARBA" id="ARBA00023125"/>
    </source>
</evidence>
<keyword evidence="1" id="KW-0805">Transcription regulation</keyword>
<evidence type="ECO:0000259" key="4">
    <source>
        <dbReference type="PROSITE" id="PS50956"/>
    </source>
</evidence>
<accession>A0ABS7DHJ1</accession>
<dbReference type="InterPro" id="IPR036390">
    <property type="entry name" value="WH_DNA-bd_sf"/>
</dbReference>
<comment type="caution">
    <text evidence="5">The sequence shown here is derived from an EMBL/GenBank/DDBJ whole genome shotgun (WGS) entry which is preliminary data.</text>
</comment>
<dbReference type="PANTHER" id="PTHR30154">
    <property type="entry name" value="LEUCINE-RESPONSIVE REGULATORY PROTEIN"/>
    <property type="match status" value="1"/>
</dbReference>
<feature type="domain" description="HTH asnC-type" evidence="4">
    <location>
        <begin position="4"/>
        <end position="65"/>
    </location>
</feature>
<name>A0ABS7DHJ1_9GAMM</name>
<proteinExistence type="predicted"/>
<dbReference type="CDD" id="cd00090">
    <property type="entry name" value="HTH_ARSR"/>
    <property type="match status" value="1"/>
</dbReference>
<organism evidence="5 6">
    <name type="scientific">Succinivibrio faecicola</name>
    <dbReference type="NCBI Taxonomy" id="2820300"/>
    <lineage>
        <taxon>Bacteria</taxon>
        <taxon>Pseudomonadati</taxon>
        <taxon>Pseudomonadota</taxon>
        <taxon>Gammaproteobacteria</taxon>
        <taxon>Aeromonadales</taxon>
        <taxon>Succinivibrionaceae</taxon>
        <taxon>Succinivibrio</taxon>
    </lineage>
</organism>
<dbReference type="Gene3D" id="1.10.10.10">
    <property type="entry name" value="Winged helix-like DNA-binding domain superfamily/Winged helix DNA-binding domain"/>
    <property type="match status" value="1"/>
</dbReference>
<dbReference type="RefSeq" id="WP_219937781.1">
    <property type="nucleotide sequence ID" value="NZ_JAGFNY010000021.1"/>
</dbReference>
<gene>
    <name evidence="5" type="ORF">J5V48_06595</name>
</gene>
<dbReference type="Pfam" id="PF13404">
    <property type="entry name" value="HTH_AsnC-type"/>
    <property type="match status" value="1"/>
</dbReference>
<dbReference type="InterPro" id="IPR011008">
    <property type="entry name" value="Dimeric_a/b-barrel"/>
</dbReference>
<dbReference type="PRINTS" id="PR00033">
    <property type="entry name" value="HTHASNC"/>
</dbReference>
<dbReference type="EMBL" id="JAGFNY010000021">
    <property type="protein sequence ID" value="MBW7570557.1"/>
    <property type="molecule type" value="Genomic_DNA"/>
</dbReference>
<evidence type="ECO:0000313" key="5">
    <source>
        <dbReference type="EMBL" id="MBW7570557.1"/>
    </source>
</evidence>
<evidence type="ECO:0000256" key="3">
    <source>
        <dbReference type="ARBA" id="ARBA00023163"/>
    </source>
</evidence>
<protein>
    <submittedName>
        <fullName evidence="5">Lrp/AsnC family transcriptional regulator</fullName>
    </submittedName>
</protein>
<dbReference type="SUPFAM" id="SSF46785">
    <property type="entry name" value="Winged helix' DNA-binding domain"/>
    <property type="match status" value="1"/>
</dbReference>
<dbReference type="SMART" id="SM00344">
    <property type="entry name" value="HTH_ASNC"/>
    <property type="match status" value="1"/>
</dbReference>
<dbReference type="PROSITE" id="PS50956">
    <property type="entry name" value="HTH_ASNC_2"/>
    <property type="match status" value="1"/>
</dbReference>
<dbReference type="InterPro" id="IPR011991">
    <property type="entry name" value="ArsR-like_HTH"/>
</dbReference>
<dbReference type="PANTHER" id="PTHR30154:SF34">
    <property type="entry name" value="TRANSCRIPTIONAL REGULATOR AZLB"/>
    <property type="match status" value="1"/>
</dbReference>
<dbReference type="Proteomes" id="UP000731465">
    <property type="component" value="Unassembled WGS sequence"/>
</dbReference>
<keyword evidence="3" id="KW-0804">Transcription</keyword>
<evidence type="ECO:0000256" key="1">
    <source>
        <dbReference type="ARBA" id="ARBA00023015"/>
    </source>
</evidence>
<sequence length="153" mass="17242">MVNLDTADIQILSVLREDGRKSLRDIASKVGLSAPAVSSRVKRLEDLKIIESYGAKISSQVFALSLEALIYVQVINADEDKFLEYARSLLCVNSLYKIASDYSYIIKASFENTAKLNNFVTNLQTNYGKCKVELILKREIEDRSSLSFTDFDK</sequence>
<keyword evidence="6" id="KW-1185">Reference proteome</keyword>
<dbReference type="SUPFAM" id="SSF54909">
    <property type="entry name" value="Dimeric alpha+beta barrel"/>
    <property type="match status" value="1"/>
</dbReference>
<dbReference type="InterPro" id="IPR000485">
    <property type="entry name" value="AsnC-type_HTH_dom"/>
</dbReference>
<dbReference type="InterPro" id="IPR036388">
    <property type="entry name" value="WH-like_DNA-bd_sf"/>
</dbReference>
<keyword evidence="2" id="KW-0238">DNA-binding</keyword>